<keyword evidence="3" id="KW-0238">DNA-binding</keyword>
<organism evidence="5 6">
    <name type="scientific">Vagococcus fluvialis bH819</name>
    <dbReference type="NCBI Taxonomy" id="1255619"/>
    <lineage>
        <taxon>Bacteria</taxon>
        <taxon>Bacillati</taxon>
        <taxon>Bacillota</taxon>
        <taxon>Bacilli</taxon>
        <taxon>Lactobacillales</taxon>
        <taxon>Enterococcaceae</taxon>
        <taxon>Vagococcus</taxon>
    </lineage>
</organism>
<dbReference type="GO" id="GO:0045892">
    <property type="term" value="P:negative regulation of DNA-templated transcription"/>
    <property type="evidence" value="ECO:0007669"/>
    <property type="project" value="InterPro"/>
</dbReference>
<dbReference type="PIRSF" id="PIRSF019455">
    <property type="entry name" value="CopR_AtkY"/>
    <property type="match status" value="1"/>
</dbReference>
<evidence type="ECO:0000313" key="6">
    <source>
        <dbReference type="Proteomes" id="UP000195918"/>
    </source>
</evidence>
<dbReference type="SUPFAM" id="SSF46785">
    <property type="entry name" value="Winged helix' DNA-binding domain"/>
    <property type="match status" value="1"/>
</dbReference>
<dbReference type="InterPro" id="IPR036390">
    <property type="entry name" value="WH_DNA-bd_sf"/>
</dbReference>
<dbReference type="NCBIfam" id="TIGR02698">
    <property type="entry name" value="CopY_TcrY"/>
    <property type="match status" value="1"/>
</dbReference>
<evidence type="ECO:0000256" key="4">
    <source>
        <dbReference type="ARBA" id="ARBA00023163"/>
    </source>
</evidence>
<evidence type="ECO:0000256" key="1">
    <source>
        <dbReference type="ARBA" id="ARBA00011046"/>
    </source>
</evidence>
<dbReference type="InterPro" id="IPR005650">
    <property type="entry name" value="BlaI_family"/>
</dbReference>
<reference evidence="6" key="1">
    <citation type="submission" date="2017-02" db="EMBL/GenBank/DDBJ databases">
        <authorList>
            <person name="Dridi B."/>
        </authorList>
    </citation>
    <scope>NUCLEOTIDE SEQUENCE [LARGE SCALE GENOMIC DNA]</scope>
    <source>
        <strain evidence="6">bH819</strain>
    </source>
</reference>
<dbReference type="Pfam" id="PF03965">
    <property type="entry name" value="Penicillinase_R"/>
    <property type="match status" value="1"/>
</dbReference>
<dbReference type="GO" id="GO:0003677">
    <property type="term" value="F:DNA binding"/>
    <property type="evidence" value="ECO:0007669"/>
    <property type="project" value="UniProtKB-KW"/>
</dbReference>
<evidence type="ECO:0000313" key="5">
    <source>
        <dbReference type="EMBL" id="SLM84936.1"/>
    </source>
</evidence>
<evidence type="ECO:0000256" key="3">
    <source>
        <dbReference type="ARBA" id="ARBA00023125"/>
    </source>
</evidence>
<dbReference type="Gene3D" id="1.10.10.10">
    <property type="entry name" value="Winged helix-like DNA-binding domain superfamily/Winged helix DNA-binding domain"/>
    <property type="match status" value="1"/>
</dbReference>
<dbReference type="OrthoDB" id="1849040at2"/>
<name>A0A1X6WMP1_9ENTE</name>
<dbReference type="EMBL" id="FWFD01000005">
    <property type="protein sequence ID" value="SLM84936.1"/>
    <property type="molecule type" value="Genomic_DNA"/>
</dbReference>
<sequence>MTKNIELITDAEWEIMRVVWTKNETTSTEVIDILEKKMEWKPSTVKTLLSRLVTKKYLETRKEGKQFIYRAVVSEQKAIKTAGNELLDKICDRKVGSMLAEMIERKTLSTKDIEAIEMILNKKKEDAPEVVPCNCIPGQCLC</sequence>
<keyword evidence="2" id="KW-0805">Transcription regulation</keyword>
<protein>
    <submittedName>
        <fullName evidence="5">Negative transcriptional regulator-copper transport operon</fullName>
    </submittedName>
</protein>
<dbReference type="Gene3D" id="1.10.4040.10">
    <property type="entry name" value="Penicillinase repressor domain"/>
    <property type="match status" value="1"/>
</dbReference>
<gene>
    <name evidence="5" type="ORF">FM121_02495</name>
</gene>
<dbReference type="AlphaFoldDB" id="A0A1X6WMP1"/>
<comment type="similarity">
    <text evidence="1">Belongs to the BlaI transcriptional regulatory family.</text>
</comment>
<accession>A0A1X6WMP1</accession>
<evidence type="ECO:0000256" key="2">
    <source>
        <dbReference type="ARBA" id="ARBA00023015"/>
    </source>
</evidence>
<dbReference type="InterPro" id="IPR014071">
    <property type="entry name" value="Cu_transp_CopY/TcrY"/>
</dbReference>
<dbReference type="RefSeq" id="WP_086950583.1">
    <property type="nucleotide sequence ID" value="NZ_FWFD01000005.1"/>
</dbReference>
<keyword evidence="6" id="KW-1185">Reference proteome</keyword>
<dbReference type="Proteomes" id="UP000195918">
    <property type="component" value="Unassembled WGS sequence"/>
</dbReference>
<proteinExistence type="inferred from homology"/>
<keyword evidence="4" id="KW-0804">Transcription</keyword>
<dbReference type="InterPro" id="IPR036388">
    <property type="entry name" value="WH-like_DNA-bd_sf"/>
</dbReference>